<evidence type="ECO:0000313" key="2">
    <source>
        <dbReference type="Proteomes" id="UP000297910"/>
    </source>
</evidence>
<name>A0A4Z1FNU5_9HELO</name>
<proteinExistence type="predicted"/>
<reference evidence="1 2" key="1">
    <citation type="submission" date="2017-12" db="EMBL/GenBank/DDBJ databases">
        <title>Comparative genomics of Botrytis spp.</title>
        <authorList>
            <person name="Valero-Jimenez C.A."/>
            <person name="Tapia P."/>
            <person name="Veloso J."/>
            <person name="Silva-Moreno E."/>
            <person name="Staats M."/>
            <person name="Valdes J.H."/>
            <person name="Van Kan J.A.L."/>
        </authorList>
    </citation>
    <scope>NUCLEOTIDE SEQUENCE [LARGE SCALE GENOMIC DNA]</scope>
    <source>
        <strain evidence="1 2">Bp0003</strain>
    </source>
</reference>
<comment type="caution">
    <text evidence="1">The sequence shown here is derived from an EMBL/GenBank/DDBJ whole genome shotgun (WGS) entry which is preliminary data.</text>
</comment>
<gene>
    <name evidence="1" type="ORF">BPAE_0135g00170</name>
</gene>
<organism evidence="1 2">
    <name type="scientific">Botrytis paeoniae</name>
    <dbReference type="NCBI Taxonomy" id="278948"/>
    <lineage>
        <taxon>Eukaryota</taxon>
        <taxon>Fungi</taxon>
        <taxon>Dikarya</taxon>
        <taxon>Ascomycota</taxon>
        <taxon>Pezizomycotina</taxon>
        <taxon>Leotiomycetes</taxon>
        <taxon>Helotiales</taxon>
        <taxon>Sclerotiniaceae</taxon>
        <taxon>Botrytis</taxon>
    </lineage>
</organism>
<sequence>MRLAVELSSTQANGGNEVVRCAMLVSTANLESDGIKGETLQTEGKLKVEPLSDPNWTKGSKKFEITLGHDAVGGS</sequence>
<dbReference type="EMBL" id="PQXI01000135">
    <property type="protein sequence ID" value="TGO23357.1"/>
    <property type="molecule type" value="Genomic_DNA"/>
</dbReference>
<evidence type="ECO:0000313" key="1">
    <source>
        <dbReference type="EMBL" id="TGO23357.1"/>
    </source>
</evidence>
<accession>A0A4Z1FNU5</accession>
<dbReference type="AlphaFoldDB" id="A0A4Z1FNU5"/>
<dbReference type="Proteomes" id="UP000297910">
    <property type="component" value="Unassembled WGS sequence"/>
</dbReference>
<keyword evidence="2" id="KW-1185">Reference proteome</keyword>
<protein>
    <submittedName>
        <fullName evidence="1">Uncharacterized protein</fullName>
    </submittedName>
</protein>